<name>A0A1M7JLM2_9FLAO</name>
<protein>
    <submittedName>
        <fullName evidence="2">Uncharacterized protein</fullName>
    </submittedName>
</protein>
<dbReference type="RefSeq" id="WP_072974340.1">
    <property type="nucleotide sequence ID" value="NZ_FRBY01000005.1"/>
</dbReference>
<keyword evidence="1" id="KW-1133">Transmembrane helix</keyword>
<gene>
    <name evidence="2" type="ORF">SAMN05444366_3417</name>
</gene>
<keyword evidence="1" id="KW-0472">Membrane</keyword>
<dbReference type="Proteomes" id="UP000184121">
    <property type="component" value="Unassembled WGS sequence"/>
</dbReference>
<dbReference type="STRING" id="29534.SAMN05444366_3417"/>
<keyword evidence="1" id="KW-0812">Transmembrane</keyword>
<feature type="transmembrane region" description="Helical" evidence="1">
    <location>
        <begin position="39"/>
        <end position="57"/>
    </location>
</feature>
<keyword evidence="3" id="KW-1185">Reference proteome</keyword>
<proteinExistence type="predicted"/>
<dbReference type="EMBL" id="FRBY01000005">
    <property type="protein sequence ID" value="SHM53898.1"/>
    <property type="molecule type" value="Genomic_DNA"/>
</dbReference>
<evidence type="ECO:0000313" key="3">
    <source>
        <dbReference type="Proteomes" id="UP000184121"/>
    </source>
</evidence>
<dbReference type="AlphaFoldDB" id="A0A1M7JLM2"/>
<organism evidence="2 3">
    <name type="scientific">Flavobacterium saccharophilum</name>
    <dbReference type="NCBI Taxonomy" id="29534"/>
    <lineage>
        <taxon>Bacteria</taxon>
        <taxon>Pseudomonadati</taxon>
        <taxon>Bacteroidota</taxon>
        <taxon>Flavobacteriia</taxon>
        <taxon>Flavobacteriales</taxon>
        <taxon>Flavobacteriaceae</taxon>
        <taxon>Flavobacterium</taxon>
    </lineage>
</organism>
<evidence type="ECO:0000256" key="1">
    <source>
        <dbReference type="SAM" id="Phobius"/>
    </source>
</evidence>
<sequence length="65" mass="7480">MNKLYDLRIVIGIFFLIIGFLLMGYAFLSDGSLEENNKINLYCGLLFSSFGLLMLLLKTKRKKNN</sequence>
<feature type="transmembrane region" description="Helical" evidence="1">
    <location>
        <begin position="7"/>
        <end position="27"/>
    </location>
</feature>
<reference evidence="3" key="1">
    <citation type="submission" date="2016-11" db="EMBL/GenBank/DDBJ databases">
        <authorList>
            <person name="Varghese N."/>
            <person name="Submissions S."/>
        </authorList>
    </citation>
    <scope>NUCLEOTIDE SEQUENCE [LARGE SCALE GENOMIC DNA]</scope>
    <source>
        <strain evidence="3">DSM 1811</strain>
    </source>
</reference>
<accession>A0A1M7JLM2</accession>
<evidence type="ECO:0000313" key="2">
    <source>
        <dbReference type="EMBL" id="SHM53898.1"/>
    </source>
</evidence>